<protein>
    <submittedName>
        <fullName evidence="1">Uncharacterized protein</fullName>
    </submittedName>
</protein>
<gene>
    <name evidence="1" type="ORF">QYF61_023098</name>
</gene>
<evidence type="ECO:0000313" key="2">
    <source>
        <dbReference type="Proteomes" id="UP001333110"/>
    </source>
</evidence>
<evidence type="ECO:0000313" key="1">
    <source>
        <dbReference type="EMBL" id="KAK4832419.1"/>
    </source>
</evidence>
<proteinExistence type="predicted"/>
<reference evidence="1 2" key="1">
    <citation type="journal article" date="2023" name="J. Hered.">
        <title>Chromosome-level genome of the wood stork (Mycteria americana) provides insight into avian chromosome evolution.</title>
        <authorList>
            <person name="Flamio R. Jr."/>
            <person name="Ramstad K.M."/>
        </authorList>
    </citation>
    <scope>NUCLEOTIDE SEQUENCE [LARGE SCALE GENOMIC DNA]</scope>
    <source>
        <strain evidence="1">JAX WOST 10</strain>
    </source>
</reference>
<organism evidence="1 2">
    <name type="scientific">Mycteria americana</name>
    <name type="common">Wood stork</name>
    <dbReference type="NCBI Taxonomy" id="33587"/>
    <lineage>
        <taxon>Eukaryota</taxon>
        <taxon>Metazoa</taxon>
        <taxon>Chordata</taxon>
        <taxon>Craniata</taxon>
        <taxon>Vertebrata</taxon>
        <taxon>Euteleostomi</taxon>
        <taxon>Archelosauria</taxon>
        <taxon>Archosauria</taxon>
        <taxon>Dinosauria</taxon>
        <taxon>Saurischia</taxon>
        <taxon>Theropoda</taxon>
        <taxon>Coelurosauria</taxon>
        <taxon>Aves</taxon>
        <taxon>Neognathae</taxon>
        <taxon>Neoaves</taxon>
        <taxon>Aequornithes</taxon>
        <taxon>Ciconiiformes</taxon>
        <taxon>Ciconiidae</taxon>
        <taxon>Mycteria</taxon>
    </lineage>
</organism>
<comment type="caution">
    <text evidence="1">The sequence shown here is derived from an EMBL/GenBank/DDBJ whole genome shotgun (WGS) entry which is preliminary data.</text>
</comment>
<sequence length="452" mass="51997">MKFNKAKYKVLNLGWGNPQYQYRLRDEWIERSPAEKDLGILVDEKLNVSLQCALAAQKANCMLGCITRNIASRLREVILPLYSALVRPLLEFCPPALGPPVQEHMDLLKLVQRRATNMIRGLEHLCYKERLRELELFSLEKRRLLRDFYCSLSILNEAYKKDGDKLFTRACSDRTRDNGFELNEGRSEESSQLRIKGEKNYPFSYLFSYGPILCPAIAVQTANREVVSMTIQLITAVHENKSYEELLRELGWFSMEKRRLKGDFIALYNYLNGGCREVGVGLFSQVTSNRMRGNSFKLHQGRFRLDTRKNFFTKRVIKHWSKLSREVVESPSLEVFKRCVDVVLRDMGPIVSGRIKFPENKSGRREKEKDACNLTDVFADDTKLGEVVDKPDGCGAIQRDLNSLEQCADRNLVKFIRGKCQALHVVRNNSMHQHRLGADLMENSLAEKAGES</sequence>
<accession>A0AAN7NYI2</accession>
<dbReference type="AlphaFoldDB" id="A0AAN7NYI2"/>
<dbReference type="PANTHER" id="PTHR33332">
    <property type="entry name" value="REVERSE TRANSCRIPTASE DOMAIN-CONTAINING PROTEIN"/>
    <property type="match status" value="1"/>
</dbReference>
<dbReference type="PRINTS" id="PR01345">
    <property type="entry name" value="CERVTRCPTASE"/>
</dbReference>
<name>A0AAN7NYI2_MYCAM</name>
<dbReference type="Proteomes" id="UP001333110">
    <property type="component" value="Unassembled WGS sequence"/>
</dbReference>
<keyword evidence="2" id="KW-1185">Reference proteome</keyword>
<dbReference type="EMBL" id="JAUNZN010000001">
    <property type="protein sequence ID" value="KAK4832419.1"/>
    <property type="molecule type" value="Genomic_DNA"/>
</dbReference>